<keyword evidence="1 15" id="KW-1163">Viral penetration into host nucleus</keyword>
<keyword evidence="12 15" id="KW-0238">DNA-binding</keyword>
<evidence type="ECO:0000256" key="14">
    <source>
        <dbReference type="ARBA" id="ARBA00023296"/>
    </source>
</evidence>
<organism evidence="16">
    <name type="scientific">Human papillomavirus</name>
    <dbReference type="NCBI Taxonomy" id="10566"/>
    <lineage>
        <taxon>Viruses</taxon>
        <taxon>Monodnaviria</taxon>
        <taxon>Shotokuvirae</taxon>
        <taxon>Cossaviricota</taxon>
        <taxon>Papovaviricetes</taxon>
        <taxon>Zurhausenvirales</taxon>
        <taxon>Papillomaviridae</taxon>
    </lineage>
</organism>
<evidence type="ECO:0000256" key="6">
    <source>
        <dbReference type="ARBA" id="ARBA00022812"/>
    </source>
</evidence>
<feature type="disulfide bond" evidence="15">
    <location>
        <begin position="19"/>
        <end position="25"/>
    </location>
</feature>
<protein>
    <recommendedName>
        <fullName evidence="15">Minor capsid protein L2</fullName>
    </recommendedName>
</protein>
<keyword evidence="11 15" id="KW-1176">Cytoplasmic inwards viral transport</keyword>
<keyword evidence="8 15" id="KW-0426">Late protein</keyword>
<evidence type="ECO:0000256" key="3">
    <source>
        <dbReference type="ARBA" id="ARBA00022561"/>
    </source>
</evidence>
<evidence type="ECO:0000256" key="15">
    <source>
        <dbReference type="HAMAP-Rule" id="MF_04003"/>
    </source>
</evidence>
<evidence type="ECO:0000256" key="2">
    <source>
        <dbReference type="ARBA" id="ARBA00022553"/>
    </source>
</evidence>
<dbReference type="Pfam" id="PF00513">
    <property type="entry name" value="Late_protein_L2"/>
    <property type="match status" value="1"/>
</dbReference>
<keyword evidence="3 15" id="KW-0167">Capsid protein</keyword>
<comment type="caution">
    <text evidence="15">Lacks conserved residue(s) required for the propagation of feature annotation.</text>
</comment>
<keyword evidence="7 15" id="KW-0946">Virion</keyword>
<keyword evidence="5 15" id="KW-0945">Host-virus interaction</keyword>
<evidence type="ECO:0000313" key="16">
    <source>
        <dbReference type="EMBL" id="AYA94746.1"/>
    </source>
</evidence>
<gene>
    <name evidence="15" type="primary">L2</name>
</gene>
<keyword evidence="10" id="KW-1039">Host endosome</keyword>
<dbReference type="GO" id="GO:0019028">
    <property type="term" value="C:viral capsid"/>
    <property type="evidence" value="ECO:0007669"/>
    <property type="project" value="UniProtKB-UniRule"/>
</dbReference>
<reference evidence="16" key="1">
    <citation type="journal article" date="2018" name="Nat. Med.">
        <title>Expanded skin virome in DOCK8-deficient patients.</title>
        <authorList>
            <consortium name="NISC Comparative Sequencing Program"/>
            <person name="Tirosh O."/>
            <person name="Conlan S."/>
            <person name="Deming C."/>
            <person name="Lee-Lin S.Q."/>
            <person name="Huang X."/>
            <person name="Su H.C."/>
            <person name="Freeman A.F."/>
            <person name="Segre J.A."/>
            <person name="Kong H.H."/>
        </authorList>
    </citation>
    <scope>NUCLEOTIDE SEQUENCE</scope>
    <source>
        <strain evidence="16">HPV-mSK_246</strain>
    </source>
</reference>
<accession>A0A385PNG3</accession>
<keyword evidence="9 15" id="KW-1177">Microtubular inwards viral transport</keyword>
<dbReference type="EMBL" id="MH777385">
    <property type="protein sequence ID" value="AYA94746.1"/>
    <property type="molecule type" value="Genomic_DNA"/>
</dbReference>
<evidence type="ECO:0000256" key="7">
    <source>
        <dbReference type="ARBA" id="ARBA00022844"/>
    </source>
</evidence>
<evidence type="ECO:0000256" key="9">
    <source>
        <dbReference type="ARBA" id="ARBA00022952"/>
    </source>
</evidence>
<proteinExistence type="inferred from homology"/>
<dbReference type="InterPro" id="IPR000784">
    <property type="entry name" value="Late_L2"/>
</dbReference>
<sequence length="514" mass="56335">MLARKRTKRDSVENLYKICRAGGDCIPDVKNKVENTTLADILLQAFGSIIYLGHLGIGTGKGTGSISTGRPVPEVTTGATTVKPVRPTVTKPTRPFSVPLDPIGVGRPIRPIDPIAGSRPIDVLDPSSPSIVPLSENVPDTIITVENPAFDINIETGSDITPFQIEPTVVNEGEAAIINVTPIEPPPTKVIYTEPALENVRTATYIDPDVNVFVNPLERGDIIGLDDIPLQDFTSIAEFEIEEAPTTSTPSNKIETVLTRAREFYNRRIAQVPTRNPEFLGQVSRAVQFEFENPAFEDEVSLVFEQDLENVEAAPDADFADIKRLSRPSYSITNEGTLRVSRLGSRGTIRTRSGTVIGQQVHFYYDVSEIPEATALEMQVLGEFSGEASHTNLLAESSIIDALDENILYPDEELLDNMVESFSSGQLLLEGEEEDGGKFIYPVYHTGLPITSYLNSIDTSLTFAAPVSHDDNIIIPGNKPITPLQPGVGIDVISEDYFLHPSLLPKKRKRHEFF</sequence>
<dbReference type="GO" id="GO:0005198">
    <property type="term" value="F:structural molecule activity"/>
    <property type="evidence" value="ECO:0007669"/>
    <property type="project" value="UniProtKB-UniRule"/>
</dbReference>
<evidence type="ECO:0000256" key="11">
    <source>
        <dbReference type="ARBA" id="ARBA00023120"/>
    </source>
</evidence>
<evidence type="ECO:0000256" key="4">
    <source>
        <dbReference type="ARBA" id="ARBA00022562"/>
    </source>
</evidence>
<keyword evidence="2 15" id="KW-0597">Phosphoprotein</keyword>
<name>A0A385PNG3_9PAPI</name>
<evidence type="ECO:0000256" key="5">
    <source>
        <dbReference type="ARBA" id="ARBA00022581"/>
    </source>
</evidence>
<evidence type="ECO:0000256" key="1">
    <source>
        <dbReference type="ARBA" id="ARBA00022524"/>
    </source>
</evidence>
<keyword evidence="6" id="KW-1040">Host Golgi apparatus</keyword>
<keyword evidence="14 15" id="KW-1160">Virus entry into host cell</keyword>
<dbReference type="GO" id="GO:0046718">
    <property type="term" value="P:symbiont entry into host cell"/>
    <property type="evidence" value="ECO:0007669"/>
    <property type="project" value="UniProtKB-KW"/>
</dbReference>
<comment type="subunit">
    <text evidence="15">Interacts with major capsid protein L1. Interacts with E2; this interaction inhibits E2 transcriptional activity but not the DNA replication function E2. Interacts with host HSPA8; this interaction is required for L2 nuclear translocation. Interacts with host importins KPNB2 and KPNB3. Forms a complex with importin alpha2-beta1 heterodimers via interaction with the importin alpha2 adapter. Interacts with host DYNLT1; this interaction is essential for virus intracellular transport during entry. Interacts (via C-terminus) with host retromer subunits VPS35 AND VPS29.</text>
</comment>
<dbReference type="HAMAP" id="MF_04003">
    <property type="entry name" value="PPV_L2"/>
    <property type="match status" value="1"/>
</dbReference>
<dbReference type="GO" id="GO:0042025">
    <property type="term" value="C:host cell nucleus"/>
    <property type="evidence" value="ECO:0007669"/>
    <property type="project" value="UniProtKB-SubCell"/>
</dbReference>
<keyword evidence="13 15" id="KW-1015">Disulfide bond</keyword>
<dbReference type="GO" id="GO:0075732">
    <property type="term" value="P:viral penetration into host nucleus"/>
    <property type="evidence" value="ECO:0007669"/>
    <property type="project" value="UniProtKB-KW"/>
</dbReference>
<keyword evidence="4 15" id="KW-1048">Host nucleus</keyword>
<evidence type="ECO:0000256" key="12">
    <source>
        <dbReference type="ARBA" id="ARBA00023125"/>
    </source>
</evidence>
<evidence type="ECO:0000256" key="10">
    <source>
        <dbReference type="ARBA" id="ARBA00023046"/>
    </source>
</evidence>
<dbReference type="GO" id="GO:0075521">
    <property type="term" value="P:microtubule-dependent intracellular transport of viral material towards nucleus"/>
    <property type="evidence" value="ECO:0007669"/>
    <property type="project" value="UniProtKB-UniRule"/>
</dbReference>
<dbReference type="GO" id="GO:0043657">
    <property type="term" value="C:host cell"/>
    <property type="evidence" value="ECO:0007669"/>
    <property type="project" value="GOC"/>
</dbReference>
<comment type="PTM">
    <text evidence="15">Highly phosphorylated.</text>
</comment>
<comment type="similarity">
    <text evidence="15">Belongs to the papillomaviridae L2 protein family.</text>
</comment>
<comment type="function">
    <text evidence="15">Minor protein of the capsid that localizes along the inner surface of the virion, within the central cavities beneath the L1 pentamers. Plays a role in capsid stabilization through interaction with the major capsid protein L1. Once the virion enters the host cell, L2 escorts the genomic DNA into the nucleus by promoting escape from the endosomal compartments and traffic through the host Golgi network. Mechanistically, the C-terminus of L2 possesses a cell-penetrating peptide that protudes from the host endosome, interacts with host cytoplasmic retromer cargo and thereby mediates the capsid delivery to the host trans-Golgi network. Plays a role through its interaction with host dynein in the intracellular microtubule-dependent transport of viral capsid toward the nucleus. Mediates the viral genome import into the nucleus through binding to host importins. Once within the nucleus, L2 localizes viral genomes to host PML bodies in order to activate early gene expression for establishment of infection. Later on, promotes late gene expression by interacting with the viral E2 protein and by inhibiting its transcriptional activation functions. During virion assembly, encapsidates the genome by direct interaction with the viral DNA.</text>
</comment>
<dbReference type="GO" id="GO:0003677">
    <property type="term" value="F:DNA binding"/>
    <property type="evidence" value="ECO:0007669"/>
    <property type="project" value="UniProtKB-UniRule"/>
</dbReference>
<evidence type="ECO:0000256" key="13">
    <source>
        <dbReference type="ARBA" id="ARBA00023157"/>
    </source>
</evidence>
<evidence type="ECO:0000256" key="8">
    <source>
        <dbReference type="ARBA" id="ARBA00022921"/>
    </source>
</evidence>
<comment type="subcellular location">
    <subcellularLocation>
        <location evidence="15">Virion</location>
    </subcellularLocation>
    <subcellularLocation>
        <location evidence="15">Host nucleus</location>
    </subcellularLocation>
</comment>